<dbReference type="PANTHER" id="PTHR47706:SF9">
    <property type="entry name" value="NMRA-LIKE DOMAIN-CONTAINING PROTEIN-RELATED"/>
    <property type="match status" value="1"/>
</dbReference>
<dbReference type="InterPro" id="IPR036291">
    <property type="entry name" value="NAD(P)-bd_dom_sf"/>
</dbReference>
<reference evidence="5" key="1">
    <citation type="journal article" date="2020" name="Stud. Mycol.">
        <title>101 Dothideomycetes genomes: a test case for predicting lifestyles and emergence of pathogens.</title>
        <authorList>
            <person name="Haridas S."/>
            <person name="Albert R."/>
            <person name="Binder M."/>
            <person name="Bloem J."/>
            <person name="Labutti K."/>
            <person name="Salamov A."/>
            <person name="Andreopoulos B."/>
            <person name="Baker S."/>
            <person name="Barry K."/>
            <person name="Bills G."/>
            <person name="Bluhm B."/>
            <person name="Cannon C."/>
            <person name="Castanera R."/>
            <person name="Culley D."/>
            <person name="Daum C."/>
            <person name="Ezra D."/>
            <person name="Gonzalez J."/>
            <person name="Henrissat B."/>
            <person name="Kuo A."/>
            <person name="Liang C."/>
            <person name="Lipzen A."/>
            <person name="Lutzoni F."/>
            <person name="Magnuson J."/>
            <person name="Mondo S."/>
            <person name="Nolan M."/>
            <person name="Ohm R."/>
            <person name="Pangilinan J."/>
            <person name="Park H.-J."/>
            <person name="Ramirez L."/>
            <person name="Alfaro M."/>
            <person name="Sun H."/>
            <person name="Tritt A."/>
            <person name="Yoshinaga Y."/>
            <person name="Zwiers L.-H."/>
            <person name="Turgeon B."/>
            <person name="Goodwin S."/>
            <person name="Spatafora J."/>
            <person name="Crous P."/>
            <person name="Grigoriev I."/>
        </authorList>
    </citation>
    <scope>NUCLEOTIDE SEQUENCE</scope>
    <source>
        <strain evidence="5">CBS 207.26</strain>
    </source>
</reference>
<dbReference type="Pfam" id="PF13460">
    <property type="entry name" value="NAD_binding_10"/>
    <property type="match status" value="1"/>
</dbReference>
<evidence type="ECO:0000256" key="2">
    <source>
        <dbReference type="ARBA" id="ARBA00022857"/>
    </source>
</evidence>
<dbReference type="EMBL" id="ML994623">
    <property type="protein sequence ID" value="KAF2188488.1"/>
    <property type="molecule type" value="Genomic_DNA"/>
</dbReference>
<evidence type="ECO:0000259" key="4">
    <source>
        <dbReference type="Pfam" id="PF13460"/>
    </source>
</evidence>
<dbReference type="OrthoDB" id="419598at2759"/>
<dbReference type="Gene3D" id="3.40.50.720">
    <property type="entry name" value="NAD(P)-binding Rossmann-like Domain"/>
    <property type="match status" value="1"/>
</dbReference>
<evidence type="ECO:0000256" key="3">
    <source>
        <dbReference type="ARBA" id="ARBA00023002"/>
    </source>
</evidence>
<evidence type="ECO:0000256" key="1">
    <source>
        <dbReference type="ARBA" id="ARBA00005725"/>
    </source>
</evidence>
<evidence type="ECO:0000313" key="6">
    <source>
        <dbReference type="Proteomes" id="UP000800200"/>
    </source>
</evidence>
<proteinExistence type="inferred from homology"/>
<dbReference type="InterPro" id="IPR016040">
    <property type="entry name" value="NAD(P)-bd_dom"/>
</dbReference>
<dbReference type="SUPFAM" id="SSF51735">
    <property type="entry name" value="NAD(P)-binding Rossmann-fold domains"/>
    <property type="match status" value="1"/>
</dbReference>
<evidence type="ECO:0000313" key="5">
    <source>
        <dbReference type="EMBL" id="KAF2188488.1"/>
    </source>
</evidence>
<protein>
    <submittedName>
        <fullName evidence="5">NAD(P)-binding protein</fullName>
    </submittedName>
</protein>
<sequence length="185" mass="21167">MAFTVGIAGITGKVALCVTRELLKRPNVQIRGYCRNPTRLPLQISNHPRVQLTQGQHDDEATLRSFVKGCDVMICCYLADNDVMVEGQKLLIDLCVEGGVGRYISSDYTAEFPQLKPGLYRKKDPILQIKEYLDTKNIKAVHILVGLFMETLFSDLFFFWELKESEIRYFGSGDETWELTTYWLS</sequence>
<name>A0A6A6ED58_9PEZI</name>
<keyword evidence="3" id="KW-0560">Oxidoreductase</keyword>
<gene>
    <name evidence="5" type="ORF">K469DRAFT_565833</name>
</gene>
<dbReference type="Proteomes" id="UP000800200">
    <property type="component" value="Unassembled WGS sequence"/>
</dbReference>
<comment type="similarity">
    <text evidence="1">Belongs to the NmrA-type oxidoreductase family. Isoflavone reductase subfamily.</text>
</comment>
<accession>A0A6A6ED58</accession>
<organism evidence="5 6">
    <name type="scientific">Zopfia rhizophila CBS 207.26</name>
    <dbReference type="NCBI Taxonomy" id="1314779"/>
    <lineage>
        <taxon>Eukaryota</taxon>
        <taxon>Fungi</taxon>
        <taxon>Dikarya</taxon>
        <taxon>Ascomycota</taxon>
        <taxon>Pezizomycotina</taxon>
        <taxon>Dothideomycetes</taxon>
        <taxon>Dothideomycetes incertae sedis</taxon>
        <taxon>Zopfiaceae</taxon>
        <taxon>Zopfia</taxon>
    </lineage>
</organism>
<dbReference type="PANTHER" id="PTHR47706">
    <property type="entry name" value="NMRA-LIKE FAMILY PROTEIN"/>
    <property type="match status" value="1"/>
</dbReference>
<feature type="domain" description="NAD(P)-binding" evidence="4">
    <location>
        <begin position="9"/>
        <end position="108"/>
    </location>
</feature>
<dbReference type="AlphaFoldDB" id="A0A6A6ED58"/>
<dbReference type="InterPro" id="IPR051609">
    <property type="entry name" value="NmrA/Isoflavone_reductase-like"/>
</dbReference>
<keyword evidence="2" id="KW-0521">NADP</keyword>
<dbReference type="GO" id="GO:0016491">
    <property type="term" value="F:oxidoreductase activity"/>
    <property type="evidence" value="ECO:0007669"/>
    <property type="project" value="UniProtKB-KW"/>
</dbReference>
<keyword evidence="6" id="KW-1185">Reference proteome</keyword>